<dbReference type="InterPro" id="IPR036869">
    <property type="entry name" value="J_dom_sf"/>
</dbReference>
<accession>G0TXJ0</accession>
<dbReference type="PANTHER" id="PTHR24074">
    <property type="entry name" value="CO-CHAPERONE PROTEIN DJLA"/>
    <property type="match status" value="1"/>
</dbReference>
<evidence type="ECO:0000259" key="2">
    <source>
        <dbReference type="PROSITE" id="PS50076"/>
    </source>
</evidence>
<feature type="compositionally biased region" description="Acidic residues" evidence="1">
    <location>
        <begin position="289"/>
        <end position="300"/>
    </location>
</feature>
<feature type="region of interest" description="Disordered" evidence="1">
    <location>
        <begin position="289"/>
        <end position="321"/>
    </location>
</feature>
<dbReference type="OMA" id="DEANCHP"/>
<evidence type="ECO:0000256" key="1">
    <source>
        <dbReference type="SAM" id="MobiDB-lite"/>
    </source>
</evidence>
<feature type="domain" description="J" evidence="2">
    <location>
        <begin position="332"/>
        <end position="401"/>
    </location>
</feature>
<dbReference type="EMBL" id="HE573023">
    <property type="protein sequence ID" value="CCC48680.1"/>
    <property type="molecule type" value="Genomic_DNA"/>
</dbReference>
<dbReference type="PRINTS" id="PR00625">
    <property type="entry name" value="JDOMAIN"/>
</dbReference>
<dbReference type="InterPro" id="IPR050817">
    <property type="entry name" value="DjlA_DnaK_co-chaperone"/>
</dbReference>
<gene>
    <name evidence="3" type="ORF">TVY486_0700240</name>
</gene>
<proteinExistence type="predicted"/>
<reference evidence="3" key="1">
    <citation type="journal article" date="2012" name="Proc. Natl. Acad. Sci. U.S.A.">
        <title>Antigenic diversity is generated by distinct evolutionary mechanisms in African trypanosome species.</title>
        <authorList>
            <person name="Jackson A.P."/>
            <person name="Berry A."/>
            <person name="Aslett M."/>
            <person name="Allison H.C."/>
            <person name="Burton P."/>
            <person name="Vavrova-Anderson J."/>
            <person name="Brown R."/>
            <person name="Browne H."/>
            <person name="Corton N."/>
            <person name="Hauser H."/>
            <person name="Gamble J."/>
            <person name="Gilderthorp R."/>
            <person name="Marcello L."/>
            <person name="McQuillan J."/>
            <person name="Otto T.D."/>
            <person name="Quail M.A."/>
            <person name="Sanders M.J."/>
            <person name="van Tonder A."/>
            <person name="Ginger M.L."/>
            <person name="Field M.C."/>
            <person name="Barry J.D."/>
            <person name="Hertz-Fowler C."/>
            <person name="Berriman M."/>
        </authorList>
    </citation>
    <scope>NUCLEOTIDE SEQUENCE</scope>
    <source>
        <strain evidence="3">Y486</strain>
    </source>
</reference>
<organism evidence="3">
    <name type="scientific">Trypanosoma vivax (strain Y486)</name>
    <dbReference type="NCBI Taxonomy" id="1055687"/>
    <lineage>
        <taxon>Eukaryota</taxon>
        <taxon>Discoba</taxon>
        <taxon>Euglenozoa</taxon>
        <taxon>Kinetoplastea</taxon>
        <taxon>Metakinetoplastina</taxon>
        <taxon>Trypanosomatida</taxon>
        <taxon>Trypanosomatidae</taxon>
        <taxon>Trypanosoma</taxon>
        <taxon>Duttonella</taxon>
    </lineage>
</organism>
<sequence length="465" mass="52997">MSFIGVDFGLIDGLSDSILRFIDYTESTAFKADMFDISFNVTGDEANCHPTASLVGTINYMILWQLAYRVTECCVLVFFMRSTFSFLHNSAKLHLCMRRVQEYHFSSCWITWLARRLVRFLLPPLIRYHMYNLAVQFTPLQDAMATEEIAEDFETPLAFYHSQYAASVWRAVVGSAMVSNLTGELLRQMSWISRAYHSRRRRSHWPLLKSYLSATVEALTHSILAVSARFIGAVVCRPLSRSTTSVDTTFWGERLVLLASAPLITKAGHSLSNLTRRYLELLHPTTQEEKDDAICEEEENNTGNRDAEFSSDAHSETSDTTYKYPPGRCGIDFYDVLGVKPTASSEEIKKAYRRAALKYHPDKVSQCDEEQSSALEKMSALNEAYETLSSYSKRKQYDLSRSMECEMRFAQNFCETATWGGVFLVALCIWTRVLRSSAYAYAQYYTTFHKLTGPGKTPLEHLGFV</sequence>
<dbReference type="SMART" id="SM00271">
    <property type="entry name" value="DnaJ"/>
    <property type="match status" value="1"/>
</dbReference>
<dbReference type="CDD" id="cd06257">
    <property type="entry name" value="DnaJ"/>
    <property type="match status" value="1"/>
</dbReference>
<dbReference type="Gene3D" id="1.10.287.110">
    <property type="entry name" value="DnaJ domain"/>
    <property type="match status" value="1"/>
</dbReference>
<dbReference type="Pfam" id="PF00226">
    <property type="entry name" value="DnaJ"/>
    <property type="match status" value="1"/>
</dbReference>
<dbReference type="VEuPathDB" id="TriTrypDB:TvY486_0700240"/>
<dbReference type="InterPro" id="IPR001623">
    <property type="entry name" value="DnaJ_domain"/>
</dbReference>
<dbReference type="SUPFAM" id="SSF46565">
    <property type="entry name" value="Chaperone J-domain"/>
    <property type="match status" value="1"/>
</dbReference>
<dbReference type="PROSITE" id="PS50076">
    <property type="entry name" value="DNAJ_2"/>
    <property type="match status" value="1"/>
</dbReference>
<protein>
    <submittedName>
        <fullName evidence="3">Putative chaperone protein DNAj</fullName>
    </submittedName>
</protein>
<evidence type="ECO:0000313" key="3">
    <source>
        <dbReference type="EMBL" id="CCC48680.1"/>
    </source>
</evidence>
<feature type="compositionally biased region" description="Basic and acidic residues" evidence="1">
    <location>
        <begin position="305"/>
        <end position="317"/>
    </location>
</feature>
<name>G0TXJ0_TRYVY</name>
<dbReference type="AlphaFoldDB" id="G0TXJ0"/>